<keyword evidence="9" id="KW-1185">Reference proteome</keyword>
<dbReference type="InterPro" id="IPR036734">
    <property type="entry name" value="Neur_chan_lig-bd_sf"/>
</dbReference>
<keyword evidence="4 5" id="KW-0472">Membrane</keyword>
<evidence type="ECO:0000256" key="3">
    <source>
        <dbReference type="ARBA" id="ARBA00022989"/>
    </source>
</evidence>
<accession>A0A225NHA0</accession>
<feature type="transmembrane region" description="Helical" evidence="5">
    <location>
        <begin position="236"/>
        <end position="257"/>
    </location>
</feature>
<comment type="caution">
    <text evidence="8">The sequence shown here is derived from an EMBL/GenBank/DDBJ whole genome shotgun (WGS) entry which is preliminary data.</text>
</comment>
<protein>
    <recommendedName>
        <fullName evidence="7">Neurotransmitter-gated ion-channel ligand-binding domain-containing protein</fullName>
    </recommendedName>
</protein>
<feature type="transmembrane region" description="Helical" evidence="5">
    <location>
        <begin position="299"/>
        <end position="316"/>
    </location>
</feature>
<feature type="chain" id="PRO_5012646436" description="Neurotransmitter-gated ion-channel ligand-binding domain-containing protein" evidence="6">
    <location>
        <begin position="39"/>
        <end position="354"/>
    </location>
</feature>
<dbReference type="Gene3D" id="1.20.58.390">
    <property type="entry name" value="Neurotransmitter-gated ion-channel transmembrane domain"/>
    <property type="match status" value="1"/>
</dbReference>
<evidence type="ECO:0000256" key="1">
    <source>
        <dbReference type="ARBA" id="ARBA00004141"/>
    </source>
</evidence>
<dbReference type="Gene3D" id="2.70.170.10">
    <property type="entry name" value="Neurotransmitter-gated ion-channel ligand-binding domain"/>
    <property type="match status" value="1"/>
</dbReference>
<dbReference type="InterPro" id="IPR038050">
    <property type="entry name" value="Neuro_actylchol_rec"/>
</dbReference>
<evidence type="ECO:0000256" key="5">
    <source>
        <dbReference type="SAM" id="Phobius"/>
    </source>
</evidence>
<evidence type="ECO:0000259" key="7">
    <source>
        <dbReference type="Pfam" id="PF02931"/>
    </source>
</evidence>
<dbReference type="AlphaFoldDB" id="A0A225NHA0"/>
<feature type="transmembrane region" description="Helical" evidence="5">
    <location>
        <begin position="264"/>
        <end position="287"/>
    </location>
</feature>
<dbReference type="GO" id="GO:0016020">
    <property type="term" value="C:membrane"/>
    <property type="evidence" value="ECO:0007669"/>
    <property type="project" value="UniProtKB-SubCell"/>
</dbReference>
<dbReference type="SUPFAM" id="SSF90112">
    <property type="entry name" value="Neurotransmitter-gated ion-channel transmembrane pore"/>
    <property type="match status" value="1"/>
</dbReference>
<dbReference type="CDD" id="cd19050">
    <property type="entry name" value="LGIC_TM_bact"/>
    <property type="match status" value="1"/>
</dbReference>
<gene>
    <name evidence="8" type="ORF">ATO3_14885</name>
</gene>
<keyword evidence="3 5" id="KW-1133">Transmembrane helix</keyword>
<dbReference type="OrthoDB" id="7069101at2"/>
<evidence type="ECO:0000313" key="8">
    <source>
        <dbReference type="EMBL" id="OWU72965.1"/>
    </source>
</evidence>
<dbReference type="InterPro" id="IPR006202">
    <property type="entry name" value="Neur_chan_lig-bd"/>
</dbReference>
<dbReference type="InterPro" id="IPR036719">
    <property type="entry name" value="Neuro-gated_channel_TM_sf"/>
</dbReference>
<sequence length="354" mass="40246">MRRAKTFRGAGPVARAIRQTLLRLFVVVVMLGATAASACDIPEDYLRDIRPDPDGLPTAISLGFGAADVLGVDDVNQQLVLDFYVRMTWTDPRLAEFVGCRFAVTSVWFPEIYILNSSRLTQKRRNARNDLGIEDGGRVVWVNRYIGEISTYHNLRRFPFDSQVFSIEISIPEASTTEVILEPDYERTFLGEKLNIEGWNFSGISLEEEERFLPQVQREVSIATVQLQAQRNSAYYVYRVLLLLVIVVAMSWVIFWVPPSRYEFQIGICATAMLTAIAFNFSIASHLPPVGYLTVMDRMVIWAVLMIFLASVEALYTARLATHEREDLALRIDRHARYLFPLAFFGGWALMIAI</sequence>
<dbReference type="CDD" id="cd18988">
    <property type="entry name" value="LGIC_ECD_bact"/>
    <property type="match status" value="1"/>
</dbReference>
<name>A0A225NHA0_9RHOB</name>
<dbReference type="RefSeq" id="WP_158217981.1">
    <property type="nucleotide sequence ID" value="NZ_AQQR01000005.1"/>
</dbReference>
<dbReference type="InterPro" id="IPR006201">
    <property type="entry name" value="Neur_channel"/>
</dbReference>
<dbReference type="GO" id="GO:0005230">
    <property type="term" value="F:extracellular ligand-gated monoatomic ion channel activity"/>
    <property type="evidence" value="ECO:0007669"/>
    <property type="project" value="InterPro"/>
</dbReference>
<dbReference type="GO" id="GO:0004888">
    <property type="term" value="F:transmembrane signaling receptor activity"/>
    <property type="evidence" value="ECO:0007669"/>
    <property type="project" value="InterPro"/>
</dbReference>
<feature type="signal peptide" evidence="6">
    <location>
        <begin position="1"/>
        <end position="38"/>
    </location>
</feature>
<dbReference type="Proteomes" id="UP000215377">
    <property type="component" value="Unassembled WGS sequence"/>
</dbReference>
<dbReference type="Pfam" id="PF02931">
    <property type="entry name" value="Neur_chan_LBD"/>
    <property type="match status" value="1"/>
</dbReference>
<comment type="subcellular location">
    <subcellularLocation>
        <location evidence="1">Membrane</location>
        <topology evidence="1">Multi-pass membrane protein</topology>
    </subcellularLocation>
</comment>
<feature type="transmembrane region" description="Helical" evidence="5">
    <location>
        <begin position="336"/>
        <end position="353"/>
    </location>
</feature>
<keyword evidence="6" id="KW-0732">Signal</keyword>
<evidence type="ECO:0000313" key="9">
    <source>
        <dbReference type="Proteomes" id="UP000215377"/>
    </source>
</evidence>
<dbReference type="PANTHER" id="PTHR18945">
    <property type="entry name" value="NEUROTRANSMITTER GATED ION CHANNEL"/>
    <property type="match status" value="1"/>
</dbReference>
<proteinExistence type="predicted"/>
<evidence type="ECO:0000256" key="2">
    <source>
        <dbReference type="ARBA" id="ARBA00022692"/>
    </source>
</evidence>
<dbReference type="EMBL" id="AQQR01000005">
    <property type="protein sequence ID" value="OWU72965.1"/>
    <property type="molecule type" value="Genomic_DNA"/>
</dbReference>
<organism evidence="8 9">
    <name type="scientific">Marinibacterium profundimaris</name>
    <dbReference type="NCBI Taxonomy" id="1679460"/>
    <lineage>
        <taxon>Bacteria</taxon>
        <taxon>Pseudomonadati</taxon>
        <taxon>Pseudomonadota</taxon>
        <taxon>Alphaproteobacteria</taxon>
        <taxon>Rhodobacterales</taxon>
        <taxon>Paracoccaceae</taxon>
        <taxon>Marinibacterium</taxon>
    </lineage>
</organism>
<evidence type="ECO:0000256" key="4">
    <source>
        <dbReference type="ARBA" id="ARBA00023136"/>
    </source>
</evidence>
<evidence type="ECO:0000256" key="6">
    <source>
        <dbReference type="SAM" id="SignalP"/>
    </source>
</evidence>
<dbReference type="SUPFAM" id="SSF63712">
    <property type="entry name" value="Nicotinic receptor ligand binding domain-like"/>
    <property type="match status" value="1"/>
</dbReference>
<reference evidence="8 9" key="1">
    <citation type="submission" date="2013-04" db="EMBL/GenBank/DDBJ databases">
        <title>Oceanicola sp. 22II1-22F33 Genome Sequencing.</title>
        <authorList>
            <person name="Lai Q."/>
            <person name="Li G."/>
            <person name="Shao Z."/>
        </authorList>
    </citation>
    <scope>NUCLEOTIDE SEQUENCE [LARGE SCALE GENOMIC DNA]</scope>
    <source>
        <strain evidence="8 9">22II1-22F33</strain>
    </source>
</reference>
<keyword evidence="2 5" id="KW-0812">Transmembrane</keyword>
<feature type="domain" description="Neurotransmitter-gated ion-channel ligand-binding" evidence="7">
    <location>
        <begin position="42"/>
        <end position="213"/>
    </location>
</feature>